<feature type="domain" description="HTH araC/xylS-type" evidence="2">
    <location>
        <begin position="137"/>
        <end position="235"/>
    </location>
</feature>
<dbReference type="InterPro" id="IPR018060">
    <property type="entry name" value="HTH_AraC"/>
</dbReference>
<evidence type="ECO:0000256" key="1">
    <source>
        <dbReference type="ARBA" id="ARBA00023125"/>
    </source>
</evidence>
<accession>A0ABQ1LAW0</accession>
<reference evidence="4" key="1">
    <citation type="journal article" date="2019" name="Int. J. Syst. Evol. Microbiol.">
        <title>The Global Catalogue of Microorganisms (GCM) 10K type strain sequencing project: providing services to taxonomists for standard genome sequencing and annotation.</title>
        <authorList>
            <consortium name="The Broad Institute Genomics Platform"/>
            <consortium name="The Broad Institute Genome Sequencing Center for Infectious Disease"/>
            <person name="Wu L."/>
            <person name="Ma J."/>
        </authorList>
    </citation>
    <scope>NUCLEOTIDE SEQUENCE [LARGE SCALE GENOMIC DNA]</scope>
    <source>
        <strain evidence="4">CGMCC 1.15342</strain>
    </source>
</reference>
<dbReference type="PROSITE" id="PS01124">
    <property type="entry name" value="HTH_ARAC_FAMILY_2"/>
    <property type="match status" value="1"/>
</dbReference>
<dbReference type="PANTHER" id="PTHR43280">
    <property type="entry name" value="ARAC-FAMILY TRANSCRIPTIONAL REGULATOR"/>
    <property type="match status" value="1"/>
</dbReference>
<dbReference type="EMBL" id="BMIK01000002">
    <property type="protein sequence ID" value="GGC22110.1"/>
    <property type="molecule type" value="Genomic_DNA"/>
</dbReference>
<sequence length="235" mass="26768">MPIELFNINEGYTVFTESDYKTKKHMHYAIEIVCCKEGTFNVTTAVSNHTNITSVIIPSNLPHRFSCLGTTCNLLFLDPLSPLGSHFRKQYRLVSQNDAIANPPGLNRFYKNGNFNISWMKRYREGGTPADLDFRIRNCLQEIDARITDQSIPLSQLSEASFLSESRLSHLFKEQIGISIHQCILWKKILVAVVKAREGYSLTACAHYAGFSDSAHFCKVYARMFGINPFFVLKR</sequence>
<evidence type="ECO:0000259" key="2">
    <source>
        <dbReference type="PROSITE" id="PS01124"/>
    </source>
</evidence>
<dbReference type="PANTHER" id="PTHR43280:SF2">
    <property type="entry name" value="HTH-TYPE TRANSCRIPTIONAL REGULATOR EXSA"/>
    <property type="match status" value="1"/>
</dbReference>
<keyword evidence="1" id="KW-0238">DNA-binding</keyword>
<dbReference type="SMART" id="SM00342">
    <property type="entry name" value="HTH_ARAC"/>
    <property type="match status" value="1"/>
</dbReference>
<gene>
    <name evidence="3" type="ORF">GCM10011386_12580</name>
</gene>
<organism evidence="3 4">
    <name type="scientific">Parapedobacter defluvii</name>
    <dbReference type="NCBI Taxonomy" id="2045106"/>
    <lineage>
        <taxon>Bacteria</taxon>
        <taxon>Pseudomonadati</taxon>
        <taxon>Bacteroidota</taxon>
        <taxon>Sphingobacteriia</taxon>
        <taxon>Sphingobacteriales</taxon>
        <taxon>Sphingobacteriaceae</taxon>
        <taxon>Parapedobacter</taxon>
    </lineage>
</organism>
<evidence type="ECO:0000313" key="4">
    <source>
        <dbReference type="Proteomes" id="UP000597338"/>
    </source>
</evidence>
<comment type="caution">
    <text evidence="3">The sequence shown here is derived from an EMBL/GenBank/DDBJ whole genome shotgun (WGS) entry which is preliminary data.</text>
</comment>
<keyword evidence="4" id="KW-1185">Reference proteome</keyword>
<evidence type="ECO:0000313" key="3">
    <source>
        <dbReference type="EMBL" id="GGC22110.1"/>
    </source>
</evidence>
<proteinExistence type="predicted"/>
<dbReference type="Pfam" id="PF12833">
    <property type="entry name" value="HTH_18"/>
    <property type="match status" value="1"/>
</dbReference>
<dbReference type="Proteomes" id="UP000597338">
    <property type="component" value="Unassembled WGS sequence"/>
</dbReference>
<name>A0ABQ1LAW0_9SPHI</name>
<dbReference type="RefSeq" id="WP_188748593.1">
    <property type="nucleotide sequence ID" value="NZ_BMIK01000002.1"/>
</dbReference>
<dbReference type="Gene3D" id="1.10.10.60">
    <property type="entry name" value="Homeodomain-like"/>
    <property type="match status" value="1"/>
</dbReference>
<protein>
    <submittedName>
        <fullName evidence="3">Transcriptional regulator, AraC family protein</fullName>
    </submittedName>
</protein>